<dbReference type="EMBL" id="JXKM01000004">
    <property type="protein sequence ID" value="OJG36191.1"/>
    <property type="molecule type" value="Genomic_DNA"/>
</dbReference>
<dbReference type="RefSeq" id="WP_071862129.1">
    <property type="nucleotide sequence ID" value="NZ_JBHLVS010000013.1"/>
</dbReference>
<gene>
    <name evidence="3" type="ORF">RV00_GL002335</name>
</gene>
<comment type="caution">
    <text evidence="3">The sequence shown here is derived from an EMBL/GenBank/DDBJ whole genome shotgun (WGS) entry which is preliminary data.</text>
</comment>
<dbReference type="Pfam" id="PF00557">
    <property type="entry name" value="Peptidase_M24"/>
    <property type="match status" value="1"/>
</dbReference>
<dbReference type="PANTHER" id="PTHR46112:SF3">
    <property type="entry name" value="AMINOPEPTIDASE YPDF"/>
    <property type="match status" value="1"/>
</dbReference>
<organism evidence="3 4">
    <name type="scientific">Enterococcus devriesei</name>
    <dbReference type="NCBI Taxonomy" id="319970"/>
    <lineage>
        <taxon>Bacteria</taxon>
        <taxon>Bacillati</taxon>
        <taxon>Bacillota</taxon>
        <taxon>Bacilli</taxon>
        <taxon>Lactobacillales</taxon>
        <taxon>Enterococcaceae</taxon>
        <taxon>Enterococcus</taxon>
    </lineage>
</organism>
<dbReference type="InterPro" id="IPR029149">
    <property type="entry name" value="Creatin/AminoP/Spt16_N"/>
</dbReference>
<accession>A0A1L8SVT7</accession>
<name>A0A1L8SVT7_9ENTE</name>
<dbReference type="Gene3D" id="3.90.230.10">
    <property type="entry name" value="Creatinase/methionine aminopeptidase superfamily"/>
    <property type="match status" value="1"/>
</dbReference>
<dbReference type="Pfam" id="PF01321">
    <property type="entry name" value="Creatinase_N"/>
    <property type="match status" value="1"/>
</dbReference>
<evidence type="ECO:0000259" key="2">
    <source>
        <dbReference type="Pfam" id="PF01321"/>
    </source>
</evidence>
<dbReference type="InterPro" id="IPR036005">
    <property type="entry name" value="Creatinase/aminopeptidase-like"/>
</dbReference>
<dbReference type="OrthoDB" id="9806388at2"/>
<dbReference type="SUPFAM" id="SSF53092">
    <property type="entry name" value="Creatinase/prolidase N-terminal domain"/>
    <property type="match status" value="1"/>
</dbReference>
<dbReference type="InterPro" id="IPR050659">
    <property type="entry name" value="Peptidase_M24B"/>
</dbReference>
<keyword evidence="4" id="KW-1185">Reference proteome</keyword>
<dbReference type="Gene3D" id="3.40.350.10">
    <property type="entry name" value="Creatinase/prolidase N-terminal domain"/>
    <property type="match status" value="1"/>
</dbReference>
<evidence type="ECO:0000259" key="1">
    <source>
        <dbReference type="Pfam" id="PF00557"/>
    </source>
</evidence>
<evidence type="ECO:0008006" key="5">
    <source>
        <dbReference type="Google" id="ProtNLM"/>
    </source>
</evidence>
<feature type="domain" description="Creatinase N-terminal" evidence="2">
    <location>
        <begin position="5"/>
        <end position="131"/>
    </location>
</feature>
<dbReference type="InterPro" id="IPR000587">
    <property type="entry name" value="Creatinase_N"/>
</dbReference>
<dbReference type="Proteomes" id="UP000183700">
    <property type="component" value="Unassembled WGS sequence"/>
</dbReference>
<evidence type="ECO:0000313" key="4">
    <source>
        <dbReference type="Proteomes" id="UP000183700"/>
    </source>
</evidence>
<reference evidence="3 4" key="1">
    <citation type="submission" date="2014-12" db="EMBL/GenBank/DDBJ databases">
        <title>Draft genome sequences of 29 type strains of Enterococci.</title>
        <authorList>
            <person name="Zhong Z."/>
            <person name="Sun Z."/>
            <person name="Liu W."/>
            <person name="Zhang W."/>
            <person name="Zhang H."/>
        </authorList>
    </citation>
    <scope>NUCLEOTIDE SEQUENCE [LARGE SCALE GENOMIC DNA]</scope>
    <source>
        <strain evidence="3 4">DSM 22802</strain>
    </source>
</reference>
<dbReference type="CDD" id="cd01092">
    <property type="entry name" value="APP-like"/>
    <property type="match status" value="1"/>
</dbReference>
<dbReference type="SUPFAM" id="SSF55920">
    <property type="entry name" value="Creatinase/aminopeptidase"/>
    <property type="match status" value="1"/>
</dbReference>
<protein>
    <recommendedName>
        <fullName evidence="5">Xaa-Pro dipeptidase</fullName>
    </recommendedName>
</protein>
<dbReference type="InterPro" id="IPR000994">
    <property type="entry name" value="Pept_M24"/>
</dbReference>
<dbReference type="PANTHER" id="PTHR46112">
    <property type="entry name" value="AMINOPEPTIDASE"/>
    <property type="match status" value="1"/>
</dbReference>
<sequence length="358" mass="40001">MKESRVERVIEKMNEQGYGQLLVSDPTTIFYLTGRWIHPGERLLVLVITPENKNTLIVNKLFPIEEDLGVEKVFIDDTDDAVKKVLEYVDTDKKIGIDKNWPAHFLLHLLELVPNAKLGNGSEITDAVRAIKDEEEKQLMRDAQSDNEIAIDRLKKLLPQELTEAEMADKLGEIYKELGNTGFSFDPIVGYGANAADPHHETDDSKVKVGDSVILDIGGIKNSYASDMTRTFFYKEVSDKGREVYEIVKEAAQRAIDLVKPGVKFSELDAAARDYITEKGYGEYFTHRLGHFIGIDCHETGDVSGANDNVAEVGNVFSIEPGIYIPGEVGVRIEDLVIVTEDGCENLNHYPKDLEIIG</sequence>
<feature type="domain" description="Peptidase M24" evidence="1">
    <location>
        <begin position="139"/>
        <end position="341"/>
    </location>
</feature>
<dbReference type="AlphaFoldDB" id="A0A1L8SVT7"/>
<proteinExistence type="predicted"/>
<dbReference type="STRING" id="319970.RV00_GL002335"/>
<evidence type="ECO:0000313" key="3">
    <source>
        <dbReference type="EMBL" id="OJG36191.1"/>
    </source>
</evidence>